<evidence type="ECO:0000313" key="8">
    <source>
        <dbReference type="EMBL" id="BBO68591.1"/>
    </source>
</evidence>
<dbReference type="InterPro" id="IPR002104">
    <property type="entry name" value="Integrase_catalytic"/>
</dbReference>
<dbReference type="InterPro" id="IPR013762">
    <property type="entry name" value="Integrase-like_cat_sf"/>
</dbReference>
<dbReference type="InterPro" id="IPR044068">
    <property type="entry name" value="CB"/>
</dbReference>
<evidence type="ECO:0000256" key="1">
    <source>
        <dbReference type="ARBA" id="ARBA00022829"/>
    </source>
</evidence>
<feature type="domain" description="Core-binding (CB)" evidence="7">
    <location>
        <begin position="2"/>
        <end position="90"/>
    </location>
</feature>
<evidence type="ECO:0000259" key="6">
    <source>
        <dbReference type="PROSITE" id="PS51898"/>
    </source>
</evidence>
<dbReference type="PANTHER" id="PTHR30349">
    <property type="entry name" value="PHAGE INTEGRASE-RELATED"/>
    <property type="match status" value="1"/>
</dbReference>
<dbReference type="RefSeq" id="WP_155316733.1">
    <property type="nucleotide sequence ID" value="NZ_AP021874.1"/>
</dbReference>
<dbReference type="InterPro" id="IPR050090">
    <property type="entry name" value="Tyrosine_recombinase_XerCD"/>
</dbReference>
<dbReference type="GO" id="GO:0003677">
    <property type="term" value="F:DNA binding"/>
    <property type="evidence" value="ECO:0007669"/>
    <property type="project" value="UniProtKB-UniRule"/>
</dbReference>
<evidence type="ECO:0000256" key="4">
    <source>
        <dbReference type="ARBA" id="ARBA00023172"/>
    </source>
</evidence>
<keyword evidence="1" id="KW-0159">Chromosome partition</keyword>
<keyword evidence="4" id="KW-0233">DNA recombination</keyword>
<dbReference type="PANTHER" id="PTHR30349:SF81">
    <property type="entry name" value="TYROSINE RECOMBINASE XERC"/>
    <property type="match status" value="1"/>
</dbReference>
<dbReference type="Pfam" id="PF00589">
    <property type="entry name" value="Phage_integrase"/>
    <property type="match status" value="1"/>
</dbReference>
<protein>
    <submittedName>
        <fullName evidence="8">Tyrosine recombinase XerD</fullName>
    </submittedName>
</protein>
<dbReference type="KEGG" id="dalk:DSCA_25210"/>
<dbReference type="AlphaFoldDB" id="A0A5K7YNU8"/>
<dbReference type="InterPro" id="IPR010998">
    <property type="entry name" value="Integrase_recombinase_N"/>
</dbReference>
<dbReference type="GO" id="GO:0006310">
    <property type="term" value="P:DNA recombination"/>
    <property type="evidence" value="ECO:0007669"/>
    <property type="project" value="UniProtKB-KW"/>
</dbReference>
<accession>A0A5K7YNU8</accession>
<keyword evidence="3 5" id="KW-0238">DNA-binding</keyword>
<evidence type="ECO:0000256" key="3">
    <source>
        <dbReference type="ARBA" id="ARBA00023125"/>
    </source>
</evidence>
<dbReference type="InterPro" id="IPR004107">
    <property type="entry name" value="Integrase_SAM-like_N"/>
</dbReference>
<evidence type="ECO:0000259" key="7">
    <source>
        <dbReference type="PROSITE" id="PS51900"/>
    </source>
</evidence>
<keyword evidence="2" id="KW-0229">DNA integration</keyword>
<dbReference type="GO" id="GO:0015074">
    <property type="term" value="P:DNA integration"/>
    <property type="evidence" value="ECO:0007669"/>
    <property type="project" value="UniProtKB-KW"/>
</dbReference>
<dbReference type="Pfam" id="PF13495">
    <property type="entry name" value="Phage_int_SAM_4"/>
    <property type="match status" value="1"/>
</dbReference>
<name>A0A5K7YNU8_9BACT</name>
<evidence type="ECO:0000313" key="9">
    <source>
        <dbReference type="Proteomes" id="UP000427906"/>
    </source>
</evidence>
<evidence type="ECO:0000256" key="2">
    <source>
        <dbReference type="ARBA" id="ARBA00022908"/>
    </source>
</evidence>
<proteinExistence type="predicted"/>
<dbReference type="PROSITE" id="PS51898">
    <property type="entry name" value="TYR_RECOMBINASE"/>
    <property type="match status" value="1"/>
</dbReference>
<dbReference type="Gene3D" id="1.10.443.10">
    <property type="entry name" value="Intergrase catalytic core"/>
    <property type="match status" value="1"/>
</dbReference>
<dbReference type="OrthoDB" id="9801717at2"/>
<gene>
    <name evidence="8" type="primary">xerD_3</name>
    <name evidence="8" type="ORF">DSCA_25210</name>
</gene>
<dbReference type="EMBL" id="AP021874">
    <property type="protein sequence ID" value="BBO68591.1"/>
    <property type="molecule type" value="Genomic_DNA"/>
</dbReference>
<dbReference type="Proteomes" id="UP000427906">
    <property type="component" value="Chromosome"/>
</dbReference>
<reference evidence="8 9" key="1">
    <citation type="submission" date="2019-11" db="EMBL/GenBank/DDBJ databases">
        <title>Comparative genomics of hydrocarbon-degrading Desulfosarcina strains.</title>
        <authorList>
            <person name="Watanabe M."/>
            <person name="Kojima H."/>
            <person name="Fukui M."/>
        </authorList>
    </citation>
    <scope>NUCLEOTIDE SEQUENCE [LARGE SCALE GENOMIC DNA]</scope>
    <source>
        <strain evidence="8 9">PL12</strain>
    </source>
</reference>
<evidence type="ECO:0000256" key="5">
    <source>
        <dbReference type="PROSITE-ProRule" id="PRU01248"/>
    </source>
</evidence>
<dbReference type="Gene3D" id="1.10.150.130">
    <property type="match status" value="1"/>
</dbReference>
<organism evidence="8 9">
    <name type="scientific">Desulfosarcina alkanivorans</name>
    <dbReference type="NCBI Taxonomy" id="571177"/>
    <lineage>
        <taxon>Bacteria</taxon>
        <taxon>Pseudomonadati</taxon>
        <taxon>Thermodesulfobacteriota</taxon>
        <taxon>Desulfobacteria</taxon>
        <taxon>Desulfobacterales</taxon>
        <taxon>Desulfosarcinaceae</taxon>
        <taxon>Desulfosarcina</taxon>
    </lineage>
</organism>
<dbReference type="GO" id="GO:0007059">
    <property type="term" value="P:chromosome segregation"/>
    <property type="evidence" value="ECO:0007669"/>
    <property type="project" value="UniProtKB-KW"/>
</dbReference>
<dbReference type="InterPro" id="IPR011010">
    <property type="entry name" value="DNA_brk_join_enz"/>
</dbReference>
<feature type="domain" description="Tyr recombinase" evidence="6">
    <location>
        <begin position="112"/>
        <end position="297"/>
    </location>
</feature>
<dbReference type="SUPFAM" id="SSF56349">
    <property type="entry name" value="DNA breaking-rejoining enzymes"/>
    <property type="match status" value="1"/>
</dbReference>
<sequence>MDNLNELLFSFKEHLQVRGCSPSTVDLYTGQARGFLQAVDAGDVRQVTKGHIEAYIEGLYRHKTDKGKSYTIGTICTKVRAIKRLFEYLEASNRVFIDPAESIREPQKDKSLPRHVLTRKEMEKILDQPNLALMTGIRDRAILEVFYSTGIRLRELCALTVFDADLQGGLLRVNKGKGQKDRVVPMGRHAVKAVREYIAKARPRLTKKNRKTRRLFVNRYGNPVTSQVVSLMIRTFARQARLKKRVTAHTFRHTFATDLVKNGADIVAVQRMLGHADLKSTQQYIRALGLDIKAVHAKTHPREKDKTARVTVKPQIERIKGRYERNAL</sequence>
<dbReference type="PROSITE" id="PS51900">
    <property type="entry name" value="CB"/>
    <property type="match status" value="1"/>
</dbReference>
<keyword evidence="9" id="KW-1185">Reference proteome</keyword>